<dbReference type="AlphaFoldDB" id="A0A383E0Z1"/>
<dbReference type="PANTHER" id="PTHR43283">
    <property type="entry name" value="BETA-LACTAMASE-RELATED"/>
    <property type="match status" value="1"/>
</dbReference>
<protein>
    <recommendedName>
        <fullName evidence="1">Beta-lactamase-related domain-containing protein</fullName>
    </recommendedName>
</protein>
<dbReference type="PANTHER" id="PTHR43283:SF3">
    <property type="entry name" value="BETA-LACTAMASE FAMILY PROTEIN (AFU_ORTHOLOGUE AFUA_5G07500)"/>
    <property type="match status" value="1"/>
</dbReference>
<organism evidence="2">
    <name type="scientific">marine metagenome</name>
    <dbReference type="NCBI Taxonomy" id="408172"/>
    <lineage>
        <taxon>unclassified sequences</taxon>
        <taxon>metagenomes</taxon>
        <taxon>ecological metagenomes</taxon>
    </lineage>
</organism>
<accession>A0A383E0Z1</accession>
<proteinExistence type="predicted"/>
<evidence type="ECO:0000313" key="2">
    <source>
        <dbReference type="EMBL" id="SVE49778.1"/>
    </source>
</evidence>
<sequence length="179" mass="19243">MTDKQTILQQAVANQDVPFIVAMVGNSNDVTWQGQAGDGAPGMAAGENTVMRIFSATKSIGSTAAMILVDRGQLDIDTPVETILPEFRDVQLLDGFDEAGQPKLRTPDVKATVRHLATHTSGFAYEFFNADALNFMTATEHPSILSGSKASMYYPLVCEPGSGWQYGIGIDWLGQVVEA</sequence>
<feature type="non-terminal residue" evidence="2">
    <location>
        <position position="179"/>
    </location>
</feature>
<gene>
    <name evidence="2" type="ORF">METZ01_LOCUS502632</name>
</gene>
<dbReference type="SUPFAM" id="SSF56601">
    <property type="entry name" value="beta-lactamase/transpeptidase-like"/>
    <property type="match status" value="1"/>
</dbReference>
<dbReference type="InterPro" id="IPR012338">
    <property type="entry name" value="Beta-lactam/transpept-like"/>
</dbReference>
<reference evidence="2" key="1">
    <citation type="submission" date="2018-05" db="EMBL/GenBank/DDBJ databases">
        <authorList>
            <person name="Lanie J.A."/>
            <person name="Ng W.-L."/>
            <person name="Kazmierczak K.M."/>
            <person name="Andrzejewski T.M."/>
            <person name="Davidsen T.M."/>
            <person name="Wayne K.J."/>
            <person name="Tettelin H."/>
            <person name="Glass J.I."/>
            <person name="Rusch D."/>
            <person name="Podicherti R."/>
            <person name="Tsui H.-C.T."/>
            <person name="Winkler M.E."/>
        </authorList>
    </citation>
    <scope>NUCLEOTIDE SEQUENCE</scope>
</reference>
<dbReference type="Gene3D" id="3.40.710.10">
    <property type="entry name" value="DD-peptidase/beta-lactamase superfamily"/>
    <property type="match status" value="1"/>
</dbReference>
<feature type="domain" description="Beta-lactamase-related" evidence="1">
    <location>
        <begin position="7"/>
        <end position="178"/>
    </location>
</feature>
<dbReference type="InterPro" id="IPR050789">
    <property type="entry name" value="Diverse_Enzym_Activities"/>
</dbReference>
<name>A0A383E0Z1_9ZZZZ</name>
<dbReference type="InterPro" id="IPR001466">
    <property type="entry name" value="Beta-lactam-related"/>
</dbReference>
<evidence type="ECO:0000259" key="1">
    <source>
        <dbReference type="Pfam" id="PF00144"/>
    </source>
</evidence>
<dbReference type="EMBL" id="UINC01221443">
    <property type="protein sequence ID" value="SVE49778.1"/>
    <property type="molecule type" value="Genomic_DNA"/>
</dbReference>
<dbReference type="Pfam" id="PF00144">
    <property type="entry name" value="Beta-lactamase"/>
    <property type="match status" value="1"/>
</dbReference>